<dbReference type="STRING" id="1173111.SAMN05444955_106181"/>
<feature type="transmembrane region" description="Helical" evidence="1">
    <location>
        <begin position="251"/>
        <end position="269"/>
    </location>
</feature>
<keyword evidence="1" id="KW-0472">Membrane</keyword>
<feature type="transmembrane region" description="Helical" evidence="1">
    <location>
        <begin position="127"/>
        <end position="148"/>
    </location>
</feature>
<keyword evidence="1" id="KW-0812">Transmembrane</keyword>
<dbReference type="InterPro" id="IPR014226">
    <property type="entry name" value="Spore_IM_YlbJ"/>
</dbReference>
<accession>A0A1H8E892</accession>
<feature type="transmembrane region" description="Helical" evidence="1">
    <location>
        <begin position="222"/>
        <end position="244"/>
    </location>
</feature>
<dbReference type="Proteomes" id="UP000199695">
    <property type="component" value="Unassembled WGS sequence"/>
</dbReference>
<feature type="transmembrane region" description="Helical" evidence="1">
    <location>
        <begin position="289"/>
        <end position="312"/>
    </location>
</feature>
<dbReference type="Pfam" id="PF07670">
    <property type="entry name" value="Gate"/>
    <property type="match status" value="1"/>
</dbReference>
<feature type="transmembrane region" description="Helical" evidence="1">
    <location>
        <begin position="373"/>
        <end position="403"/>
    </location>
</feature>
<evidence type="ECO:0000313" key="3">
    <source>
        <dbReference type="EMBL" id="SEN15620.1"/>
    </source>
</evidence>
<feature type="transmembrane region" description="Helical" evidence="1">
    <location>
        <begin position="51"/>
        <end position="77"/>
    </location>
</feature>
<keyword evidence="4" id="KW-1185">Reference proteome</keyword>
<keyword evidence="1" id="KW-1133">Transmembrane helix</keyword>
<gene>
    <name evidence="3" type="ORF">SAMN05444955_106181</name>
</gene>
<feature type="transmembrane region" description="Helical" evidence="1">
    <location>
        <begin position="89"/>
        <end position="107"/>
    </location>
</feature>
<evidence type="ECO:0000313" key="4">
    <source>
        <dbReference type="Proteomes" id="UP000199695"/>
    </source>
</evidence>
<dbReference type="RefSeq" id="WP_244527500.1">
    <property type="nucleotide sequence ID" value="NZ_FOCQ01000006.1"/>
</dbReference>
<dbReference type="EMBL" id="FOCQ01000006">
    <property type="protein sequence ID" value="SEN15620.1"/>
    <property type="molecule type" value="Genomic_DNA"/>
</dbReference>
<organism evidence="3 4">
    <name type="scientific">Lihuaxuella thermophila</name>
    <dbReference type="NCBI Taxonomy" id="1173111"/>
    <lineage>
        <taxon>Bacteria</taxon>
        <taxon>Bacillati</taxon>
        <taxon>Bacillota</taxon>
        <taxon>Bacilli</taxon>
        <taxon>Bacillales</taxon>
        <taxon>Thermoactinomycetaceae</taxon>
        <taxon>Lihuaxuella</taxon>
    </lineage>
</organism>
<protein>
    <submittedName>
        <fullName evidence="3">Sporulation integral membrane protein YlbJ</fullName>
    </submittedName>
</protein>
<feature type="transmembrane region" description="Helical" evidence="1">
    <location>
        <begin position="333"/>
        <end position="353"/>
    </location>
</feature>
<name>A0A1H8E892_9BACL</name>
<sequence>MQITQILLQSRLKSVALASTAIFMACILVMYPEQAFKSSLRGLTIWWDVFFPALLPFFITVEMMMGFGVVHFLGVLLEPLMRPIFRVPGAGAFVMAVGFVSGNPMGAKLTARLREQQLVSREEGERLVSFTSTASPSFIFGAVAVGFFENTSVGIILALAHYLSSILVGFVMRFYEPQAPPSPPQERKTGFILFRAIRAMHRARVKDGRPLGRLLGDAVSSAIQTLLMIGGFIMVFSVLVHLVNYVGITSFLAKGIANLFSLLALPPALSDPMLGGIFEITLGSQLASAAAASIPLIYKLTIVSVMIGWNGLSIHAQVASMLSRTDIRYFPYFCARVLHGCLAGVITLIIFPFLKPHFSLLPTAIPAMADPFIPVAVSLWSLLKMGSAGVAVIWMGWTACHLFRHNGLLPYKR</sequence>
<evidence type="ECO:0000256" key="1">
    <source>
        <dbReference type="SAM" id="Phobius"/>
    </source>
</evidence>
<dbReference type="InterPro" id="IPR011642">
    <property type="entry name" value="Gate_dom"/>
</dbReference>
<reference evidence="3 4" key="1">
    <citation type="submission" date="2016-10" db="EMBL/GenBank/DDBJ databases">
        <authorList>
            <person name="de Groot N.N."/>
        </authorList>
    </citation>
    <scope>NUCLEOTIDE SEQUENCE [LARGE SCALE GENOMIC DNA]</scope>
    <source>
        <strain evidence="3 4">DSM 46701</strain>
    </source>
</reference>
<dbReference type="AlphaFoldDB" id="A0A1H8E892"/>
<feature type="transmembrane region" description="Helical" evidence="1">
    <location>
        <begin position="155"/>
        <end position="175"/>
    </location>
</feature>
<evidence type="ECO:0000259" key="2">
    <source>
        <dbReference type="Pfam" id="PF07670"/>
    </source>
</evidence>
<dbReference type="NCBIfam" id="TIGR02871">
    <property type="entry name" value="spore_ylbJ"/>
    <property type="match status" value="1"/>
</dbReference>
<proteinExistence type="predicted"/>
<feature type="domain" description="Nucleoside transporter/FeoB GTPase Gate" evidence="2">
    <location>
        <begin position="50"/>
        <end position="148"/>
    </location>
</feature>
<feature type="transmembrane region" description="Helical" evidence="1">
    <location>
        <begin position="12"/>
        <end position="31"/>
    </location>
</feature>